<sequence>MPSGGLKPRPRGDKQGRTRPSAKDCPAMSTSERRANRLFLILPLVIGGLLIAGYTALWFYGAGFMRDEVDKFIENEREAGHTVTYDGIKVRGYPMALRARIDNFNWAQRGNFDWSGEILHIIAVPHDLETLILAPRGPQAIILGEEYLSLTPNNLRVGIAEDKYSAEGDDVLVEIPDGPSLDLGSLKANWVSDEPDKWYLGASFRNVTYTDETDRQAILPGVDLLISHEPGQGDKVTIEASQIAFDDGRDGPPTLIKLDGKLGIDEAGYPAGRLDVTYRDEQKLLSLIRTFEIAEPNQLLQAELVLKAYRSGKPEATVPFEMSGGALYISGIARAKIGELPKVR</sequence>
<feature type="transmembrane region" description="Helical" evidence="2">
    <location>
        <begin position="38"/>
        <end position="60"/>
    </location>
</feature>
<accession>A0A371RJM6</accession>
<evidence type="ECO:0000256" key="1">
    <source>
        <dbReference type="SAM" id="MobiDB-lite"/>
    </source>
</evidence>
<keyword evidence="2" id="KW-0472">Membrane</keyword>
<feature type="region of interest" description="Disordered" evidence="1">
    <location>
        <begin position="1"/>
        <end position="29"/>
    </location>
</feature>
<comment type="caution">
    <text evidence="3">The sequence shown here is derived from an EMBL/GenBank/DDBJ whole genome shotgun (WGS) entry which is preliminary data.</text>
</comment>
<dbReference type="EMBL" id="QUQO01000001">
    <property type="protein sequence ID" value="RFB05626.1"/>
    <property type="molecule type" value="Genomic_DNA"/>
</dbReference>
<proteinExistence type="predicted"/>
<keyword evidence="4" id="KW-1185">Reference proteome</keyword>
<keyword evidence="2" id="KW-0812">Transmembrane</keyword>
<dbReference type="InParanoid" id="A0A371RJM6"/>
<name>A0A371RJM6_9PROT</name>
<dbReference type="Pfam" id="PF09898">
    <property type="entry name" value="DUF2125"/>
    <property type="match status" value="1"/>
</dbReference>
<protein>
    <submittedName>
        <fullName evidence="3">DUF2125 domain-containing protein</fullName>
    </submittedName>
</protein>
<organism evidence="3 4">
    <name type="scientific">Parvularcula marina</name>
    <dbReference type="NCBI Taxonomy" id="2292771"/>
    <lineage>
        <taxon>Bacteria</taxon>
        <taxon>Pseudomonadati</taxon>
        <taxon>Pseudomonadota</taxon>
        <taxon>Alphaproteobacteria</taxon>
        <taxon>Parvularculales</taxon>
        <taxon>Parvularculaceae</taxon>
        <taxon>Parvularcula</taxon>
    </lineage>
</organism>
<evidence type="ECO:0000313" key="3">
    <source>
        <dbReference type="EMBL" id="RFB05626.1"/>
    </source>
</evidence>
<dbReference type="InterPro" id="IPR018666">
    <property type="entry name" value="DUF2125"/>
</dbReference>
<dbReference type="AlphaFoldDB" id="A0A371RJM6"/>
<keyword evidence="2" id="KW-1133">Transmembrane helix</keyword>
<evidence type="ECO:0000313" key="4">
    <source>
        <dbReference type="Proteomes" id="UP000264589"/>
    </source>
</evidence>
<gene>
    <name evidence="3" type="ORF">DX908_10325</name>
</gene>
<reference evidence="3 4" key="1">
    <citation type="submission" date="2018-08" db="EMBL/GenBank/DDBJ databases">
        <title>Parvularcula sp. SM1705, isolated from surface water of the South Sea China.</title>
        <authorList>
            <person name="Sun L."/>
        </authorList>
    </citation>
    <scope>NUCLEOTIDE SEQUENCE [LARGE SCALE GENOMIC DNA]</scope>
    <source>
        <strain evidence="3 4">SM1705</strain>
    </source>
</reference>
<dbReference type="Proteomes" id="UP000264589">
    <property type="component" value="Unassembled WGS sequence"/>
</dbReference>
<evidence type="ECO:0000256" key="2">
    <source>
        <dbReference type="SAM" id="Phobius"/>
    </source>
</evidence>